<dbReference type="SUPFAM" id="SSF56112">
    <property type="entry name" value="Protein kinase-like (PK-like)"/>
    <property type="match status" value="1"/>
</dbReference>
<feature type="compositionally biased region" description="Basic residues" evidence="1">
    <location>
        <begin position="27"/>
        <end position="39"/>
    </location>
</feature>
<dbReference type="PaxDb" id="65489-OBART08G05820.1"/>
<evidence type="ECO:0000256" key="1">
    <source>
        <dbReference type="SAM" id="MobiDB-lite"/>
    </source>
</evidence>
<dbReference type="STRING" id="65489.A0A0D3GXB2"/>
<dbReference type="Gramene" id="OBART08G05820.1">
    <property type="protein sequence ID" value="OBART08G05820.1"/>
    <property type="gene ID" value="OBART08G05820"/>
</dbReference>
<protein>
    <recommendedName>
        <fullName evidence="4">Protein kinase domain-containing protein</fullName>
    </recommendedName>
</protein>
<evidence type="ECO:0000313" key="3">
    <source>
        <dbReference type="Proteomes" id="UP000026960"/>
    </source>
</evidence>
<feature type="region of interest" description="Disordered" evidence="1">
    <location>
        <begin position="1"/>
        <end position="76"/>
    </location>
</feature>
<accession>A0A0D3GXB2</accession>
<dbReference type="EnsemblPlants" id="OBART08G05820.1">
    <property type="protein sequence ID" value="OBART08G05820.1"/>
    <property type="gene ID" value="OBART08G05820"/>
</dbReference>
<dbReference type="Gene3D" id="3.30.200.20">
    <property type="entry name" value="Phosphorylase Kinase, domain 1"/>
    <property type="match status" value="1"/>
</dbReference>
<feature type="compositionally biased region" description="Basic and acidic residues" evidence="1">
    <location>
        <begin position="59"/>
        <end position="70"/>
    </location>
</feature>
<reference evidence="2" key="1">
    <citation type="journal article" date="2009" name="Rice">
        <title>De Novo Next Generation Sequencing of Plant Genomes.</title>
        <authorList>
            <person name="Rounsley S."/>
            <person name="Marri P.R."/>
            <person name="Yu Y."/>
            <person name="He R."/>
            <person name="Sisneros N."/>
            <person name="Goicoechea J.L."/>
            <person name="Lee S.J."/>
            <person name="Angelova A."/>
            <person name="Kudrna D."/>
            <person name="Luo M."/>
            <person name="Affourtit J."/>
            <person name="Desany B."/>
            <person name="Knight J."/>
            <person name="Niazi F."/>
            <person name="Egholm M."/>
            <person name="Wing R.A."/>
        </authorList>
    </citation>
    <scope>NUCLEOTIDE SEQUENCE [LARGE SCALE GENOMIC DNA]</scope>
    <source>
        <strain evidence="2">cv. IRGC 105608</strain>
    </source>
</reference>
<dbReference type="HOGENOM" id="CLU_1878598_0_0_1"/>
<dbReference type="AlphaFoldDB" id="A0A0D3GXB2"/>
<evidence type="ECO:0008006" key="4">
    <source>
        <dbReference type="Google" id="ProtNLM"/>
    </source>
</evidence>
<feature type="compositionally biased region" description="Low complexity" evidence="1">
    <location>
        <begin position="13"/>
        <end position="22"/>
    </location>
</feature>
<proteinExistence type="predicted"/>
<organism evidence="2">
    <name type="scientific">Oryza barthii</name>
    <dbReference type="NCBI Taxonomy" id="65489"/>
    <lineage>
        <taxon>Eukaryota</taxon>
        <taxon>Viridiplantae</taxon>
        <taxon>Streptophyta</taxon>
        <taxon>Embryophyta</taxon>
        <taxon>Tracheophyta</taxon>
        <taxon>Spermatophyta</taxon>
        <taxon>Magnoliopsida</taxon>
        <taxon>Liliopsida</taxon>
        <taxon>Poales</taxon>
        <taxon>Poaceae</taxon>
        <taxon>BOP clade</taxon>
        <taxon>Oryzoideae</taxon>
        <taxon>Oryzeae</taxon>
        <taxon>Oryzinae</taxon>
        <taxon>Oryza</taxon>
    </lineage>
</organism>
<sequence>MATSTTEAQRLLTTAGDAATTSAGGGHRQRWGQRRRAMHRSSVMALQRGGGVSRRRRTRREDERVEDPGQRKNNTGELLSIVGRPDIFSYGEIKSATNNFNPQNILGKGGYGPVYKGLGENFSKQDELEPRLEIPL</sequence>
<evidence type="ECO:0000313" key="2">
    <source>
        <dbReference type="EnsemblPlants" id="OBART08G05820.1"/>
    </source>
</evidence>
<name>A0A0D3GXB2_9ORYZ</name>
<keyword evidence="3" id="KW-1185">Reference proteome</keyword>
<feature type="compositionally biased region" description="Polar residues" evidence="1">
    <location>
        <begin position="1"/>
        <end position="12"/>
    </location>
</feature>
<reference evidence="2" key="2">
    <citation type="submission" date="2015-03" db="UniProtKB">
        <authorList>
            <consortium name="EnsemblPlants"/>
        </authorList>
    </citation>
    <scope>IDENTIFICATION</scope>
</reference>
<dbReference type="InterPro" id="IPR011009">
    <property type="entry name" value="Kinase-like_dom_sf"/>
</dbReference>
<dbReference type="Proteomes" id="UP000026960">
    <property type="component" value="Chromosome 8"/>
</dbReference>